<feature type="signal peptide" evidence="2">
    <location>
        <begin position="1"/>
        <end position="19"/>
    </location>
</feature>
<evidence type="ECO:0000313" key="4">
    <source>
        <dbReference type="Proteomes" id="UP001194580"/>
    </source>
</evidence>
<proteinExistence type="predicted"/>
<feature type="compositionally biased region" description="Low complexity" evidence="1">
    <location>
        <begin position="141"/>
        <end position="157"/>
    </location>
</feature>
<keyword evidence="4" id="KW-1185">Reference proteome</keyword>
<protein>
    <recommendedName>
        <fullName evidence="5">Ser-Thr-rich glycosyl-phosphatidyl-inositol-anchored membrane family-domain-containing protein</fullName>
    </recommendedName>
</protein>
<comment type="caution">
    <text evidence="3">The sequence shown here is derived from an EMBL/GenBank/DDBJ whole genome shotgun (WGS) entry which is preliminary data.</text>
</comment>
<gene>
    <name evidence="3" type="ORF">BGZ95_010520</name>
</gene>
<evidence type="ECO:0000256" key="1">
    <source>
        <dbReference type="SAM" id="MobiDB-lite"/>
    </source>
</evidence>
<reference evidence="3" key="1">
    <citation type="journal article" date="2020" name="Fungal Divers.">
        <title>Resolving the Mortierellaceae phylogeny through synthesis of multi-gene phylogenetics and phylogenomics.</title>
        <authorList>
            <person name="Vandepol N."/>
            <person name="Liber J."/>
            <person name="Desiro A."/>
            <person name="Na H."/>
            <person name="Kennedy M."/>
            <person name="Barry K."/>
            <person name="Grigoriev I.V."/>
            <person name="Miller A.N."/>
            <person name="O'Donnell K."/>
            <person name="Stajich J.E."/>
            <person name="Bonito G."/>
        </authorList>
    </citation>
    <scope>NUCLEOTIDE SEQUENCE</scope>
    <source>
        <strain evidence="3">NRRL 28262</strain>
    </source>
</reference>
<sequence>MLAKTIIAATLALAATVSAQTPNHIYFTYPISKAGDSSQIMEAGKNITFSWSTPCNAGEWISPNPTAVSVQLVNANNAEAVGFVSEVTKIDCTGNSGNNYWVPPAEYANDGNVYSLRMQIGAHDVYSGNFKIGSKNAPVKPSGSAPGTSTPSNTPAAGNAGNILTPVLSGAAAIAAGALMFL</sequence>
<dbReference type="AlphaFoldDB" id="A0AAD4DKF9"/>
<accession>A0AAD4DKF9</accession>
<organism evidence="3 4">
    <name type="scientific">Linnemannia exigua</name>
    <dbReference type="NCBI Taxonomy" id="604196"/>
    <lineage>
        <taxon>Eukaryota</taxon>
        <taxon>Fungi</taxon>
        <taxon>Fungi incertae sedis</taxon>
        <taxon>Mucoromycota</taxon>
        <taxon>Mortierellomycotina</taxon>
        <taxon>Mortierellomycetes</taxon>
        <taxon>Mortierellales</taxon>
        <taxon>Mortierellaceae</taxon>
        <taxon>Linnemannia</taxon>
    </lineage>
</organism>
<keyword evidence="2" id="KW-0732">Signal</keyword>
<evidence type="ECO:0000313" key="3">
    <source>
        <dbReference type="EMBL" id="KAG0280320.1"/>
    </source>
</evidence>
<evidence type="ECO:0008006" key="5">
    <source>
        <dbReference type="Google" id="ProtNLM"/>
    </source>
</evidence>
<feature type="region of interest" description="Disordered" evidence="1">
    <location>
        <begin position="137"/>
        <end position="157"/>
    </location>
</feature>
<feature type="chain" id="PRO_5041991749" description="Ser-Thr-rich glycosyl-phosphatidyl-inositol-anchored membrane family-domain-containing protein" evidence="2">
    <location>
        <begin position="20"/>
        <end position="182"/>
    </location>
</feature>
<evidence type="ECO:0000256" key="2">
    <source>
        <dbReference type="SAM" id="SignalP"/>
    </source>
</evidence>
<dbReference type="EMBL" id="JAAAIL010000071">
    <property type="protein sequence ID" value="KAG0280320.1"/>
    <property type="molecule type" value="Genomic_DNA"/>
</dbReference>
<name>A0AAD4DKF9_9FUNG</name>
<dbReference type="Proteomes" id="UP001194580">
    <property type="component" value="Unassembled WGS sequence"/>
</dbReference>